<dbReference type="EMBL" id="UGPB01000001">
    <property type="protein sequence ID" value="STY31617.1"/>
    <property type="molecule type" value="Genomic_DNA"/>
</dbReference>
<sequence>MVMNLARILGFSLKGSNASAHEVHLNTIAYDDEGKAHHVIFKKNKFSGKKGQESSRLEACFTAAANAYSSPDRALGQDIVINSHNQIVGVSSEHAAHALLRLRQKNRNMVFLQAPHPLPEGTISSEQFETWIKGHTRIDESPKNTVTNFGGSKWAAIAIRRVFQEHEDTRRKREENYNQRLDDYWEERLRLGEFQNIDPKNLKIALVYCQEQFSRKIREFDVNKIPPRLKPTLEPLSDLLRYIFAVENLRKKWGSYQAKAENLEQEAAIARYDVGKGIHFLNKMPQNFFARLMEQKNRGNVDIDMDSLADVFATAYGLEEDDLHKGNIGYYVTQEQGRPRFHFFKIDHDLMFSDKIMAARSARAANLRYSSDKFRITARDLIGFPDLQDSGNHYWPTKRAIFTSGSKAYHNDEDRAAYKGLKDDLEFQKAKWKRFLKQAVLPPGYLSRCLRQPLLTANTDPEMESTLTIVQRANSSKIAELRTRLLSIPQFKEYLEEHFVEASQSIIDEIEEYCIKMMCTERERQQYKRETLNMLHSIYEACQQYTPETALHAAIQTQSYRCFESAKYFKNILNNTDQEGKTPLDFAIARFHECEERLRTHPKNPKAVELKQMQVYYADVILDLDQHQGKHHFSEVEYSRVLATVKTTSSASILIPRINTLEDFKYYLGVMRNSPLQTLKQDKVYAVKLLEKADLSEEELLQLKDELNMKEPPGHLKFIKELRSEIWIIKKIRGVYGETGTVSQMKTCIDQKLQQLSGQPQESGSLLSFYNSL</sequence>
<proteinExistence type="predicted"/>
<accession>A0A378LY23</accession>
<name>A0A378LY23_9GAMM</name>
<keyword evidence="2" id="KW-1185">Reference proteome</keyword>
<dbReference type="AlphaFoldDB" id="A0A378LY23"/>
<organism evidence="1 2">
    <name type="scientific">Legionella wadsworthii</name>
    <dbReference type="NCBI Taxonomy" id="28088"/>
    <lineage>
        <taxon>Bacteria</taxon>
        <taxon>Pseudomonadati</taxon>
        <taxon>Pseudomonadota</taxon>
        <taxon>Gammaproteobacteria</taxon>
        <taxon>Legionellales</taxon>
        <taxon>Legionellaceae</taxon>
        <taxon>Legionella</taxon>
    </lineage>
</organism>
<dbReference type="STRING" id="1122170.GCA_000701265_01448"/>
<gene>
    <name evidence="1" type="primary">AnkK_2</name>
    <name evidence="1" type="ORF">NCTC11532_02984</name>
</gene>
<evidence type="ECO:0000313" key="1">
    <source>
        <dbReference type="EMBL" id="STY31617.1"/>
    </source>
</evidence>
<evidence type="ECO:0000313" key="2">
    <source>
        <dbReference type="Proteomes" id="UP000255297"/>
    </source>
</evidence>
<dbReference type="RefSeq" id="WP_031566598.1">
    <property type="nucleotide sequence ID" value="NZ_CAAAIS010000006.1"/>
</dbReference>
<reference evidence="1 2" key="1">
    <citation type="submission" date="2018-06" db="EMBL/GenBank/DDBJ databases">
        <authorList>
            <consortium name="Pathogen Informatics"/>
            <person name="Doyle S."/>
        </authorList>
    </citation>
    <scope>NUCLEOTIDE SEQUENCE [LARGE SCALE GENOMIC DNA]</scope>
    <source>
        <strain evidence="1 2">NCTC11532</strain>
    </source>
</reference>
<protein>
    <submittedName>
        <fullName evidence="1">Substrate of the Dot/Icm secretion system</fullName>
    </submittedName>
</protein>
<dbReference type="OrthoDB" id="5630528at2"/>
<dbReference type="Proteomes" id="UP000255297">
    <property type="component" value="Unassembled WGS sequence"/>
</dbReference>